<evidence type="ECO:0000256" key="2">
    <source>
        <dbReference type="ARBA" id="ARBA00022525"/>
    </source>
</evidence>
<dbReference type="EnsemblMetazoa" id="AALB001664-RA">
    <property type="protein sequence ID" value="AALB001664-PA"/>
    <property type="gene ID" value="AALB001664"/>
</dbReference>
<dbReference type="SUPFAM" id="SSF56496">
    <property type="entry name" value="Fibrinogen C-terminal domain-like"/>
    <property type="match status" value="1"/>
</dbReference>
<reference evidence="7" key="2">
    <citation type="submission" date="2022-08" db="UniProtKB">
        <authorList>
            <consortium name="EnsemblMetazoa"/>
        </authorList>
    </citation>
    <scope>IDENTIFICATION</scope>
    <source>
        <strain evidence="7">STECLA/ALBI9_A</strain>
    </source>
</reference>
<dbReference type="VEuPathDB" id="VectorBase:AALB20_031892"/>
<dbReference type="AlphaFoldDB" id="A0A182F5C1"/>
<keyword evidence="4" id="KW-0175">Coiled coil</keyword>
<dbReference type="InterPro" id="IPR037579">
    <property type="entry name" value="FIB_ANG-like"/>
</dbReference>
<organism evidence="7 8">
    <name type="scientific">Anopheles albimanus</name>
    <name type="common">New world malaria mosquito</name>
    <dbReference type="NCBI Taxonomy" id="7167"/>
    <lineage>
        <taxon>Eukaryota</taxon>
        <taxon>Metazoa</taxon>
        <taxon>Ecdysozoa</taxon>
        <taxon>Arthropoda</taxon>
        <taxon>Hexapoda</taxon>
        <taxon>Insecta</taxon>
        <taxon>Pterygota</taxon>
        <taxon>Neoptera</taxon>
        <taxon>Endopterygota</taxon>
        <taxon>Diptera</taxon>
        <taxon>Nematocera</taxon>
        <taxon>Culicoidea</taxon>
        <taxon>Culicidae</taxon>
        <taxon>Anophelinae</taxon>
        <taxon>Anopheles</taxon>
    </lineage>
</organism>
<protein>
    <submittedName>
        <fullName evidence="7">Fibrinogen C-terminal domain-containing protein</fullName>
    </submittedName>
</protein>
<keyword evidence="6" id="KW-0325">Glycoprotein</keyword>
<dbReference type="Gene3D" id="3.90.215.10">
    <property type="entry name" value="Gamma Fibrinogen, chain A, domain 1"/>
    <property type="match status" value="1"/>
</dbReference>
<keyword evidence="5" id="KW-1015">Disulfide bond</keyword>
<dbReference type="STRING" id="7167.A0A182F5C1"/>
<dbReference type="InterPro" id="IPR002181">
    <property type="entry name" value="Fibrinogen_a/b/g_C_dom"/>
</dbReference>
<dbReference type="InterPro" id="IPR014716">
    <property type="entry name" value="Fibrinogen_a/b/g_C_1"/>
</dbReference>
<name>A0A182F5C1_ANOAL</name>
<evidence type="ECO:0000256" key="6">
    <source>
        <dbReference type="ARBA" id="ARBA00023180"/>
    </source>
</evidence>
<evidence type="ECO:0000256" key="3">
    <source>
        <dbReference type="ARBA" id="ARBA00022729"/>
    </source>
</evidence>
<accession>A0A182F5C1</accession>
<evidence type="ECO:0000256" key="4">
    <source>
        <dbReference type="ARBA" id="ARBA00023054"/>
    </source>
</evidence>
<sequence length="277" mass="31857">MEQKAEAEVSEVQTMPAINGKSSSNAVHCNKPGVASEIILSKVESVLQQLHTLQQDVQEQRKSIKENQDQVKYTLEVLAKMQQEMQQRHTEYQAVITDIRDALSDDRQHNRQKLNDLQPELSKQREEVKSNQIANEKRMEQLQRDIKDMRAQLLINPGSYRSCKDVQSKASGLYNIRGKDILDSFVAYCEQDKHGGGWMVIQHRFNGSLSFNRDWSAYRDGFGHVGGEHWLGLERVSQFTKEQQCELLVELKDFNNTYKYARYNAFGAGFTAVKTIL</sequence>
<evidence type="ECO:0000313" key="8">
    <source>
        <dbReference type="Proteomes" id="UP000069272"/>
    </source>
</evidence>
<proteinExistence type="predicted"/>
<keyword evidence="8" id="KW-1185">Reference proteome</keyword>
<dbReference type="GO" id="GO:0005576">
    <property type="term" value="C:extracellular region"/>
    <property type="evidence" value="ECO:0007669"/>
    <property type="project" value="UniProtKB-SubCell"/>
</dbReference>
<dbReference type="PANTHER" id="PTHR47221:SF6">
    <property type="entry name" value="FIBRINOGEN ALPHA CHAIN"/>
    <property type="match status" value="1"/>
</dbReference>
<dbReference type="PANTHER" id="PTHR47221">
    <property type="entry name" value="FIBRINOGEN ALPHA CHAIN"/>
    <property type="match status" value="1"/>
</dbReference>
<dbReference type="VEuPathDB" id="VectorBase:AALB001664"/>
<keyword evidence="2" id="KW-0964">Secreted</keyword>
<dbReference type="SMART" id="SM00186">
    <property type="entry name" value="FBG"/>
    <property type="match status" value="1"/>
</dbReference>
<comment type="subcellular location">
    <subcellularLocation>
        <location evidence="1">Secreted</location>
    </subcellularLocation>
</comment>
<dbReference type="PROSITE" id="PS51406">
    <property type="entry name" value="FIBRINOGEN_C_2"/>
    <property type="match status" value="1"/>
</dbReference>
<keyword evidence="3" id="KW-0732">Signal</keyword>
<evidence type="ECO:0000313" key="7">
    <source>
        <dbReference type="EnsemblMetazoa" id="AALB001664-PA"/>
    </source>
</evidence>
<dbReference type="InterPro" id="IPR036056">
    <property type="entry name" value="Fibrinogen-like_C"/>
</dbReference>
<dbReference type="Pfam" id="PF00147">
    <property type="entry name" value="Fibrinogen_C"/>
    <property type="match status" value="1"/>
</dbReference>
<dbReference type="Proteomes" id="UP000069272">
    <property type="component" value="Chromosome 2L"/>
</dbReference>
<evidence type="ECO:0000256" key="1">
    <source>
        <dbReference type="ARBA" id="ARBA00004613"/>
    </source>
</evidence>
<reference evidence="7 8" key="1">
    <citation type="journal article" date="2017" name="G3 (Bethesda)">
        <title>The Physical Genome Mapping of Anopheles albimanus Corrected Scaffold Misassemblies and Identified Interarm Rearrangements in Genus Anopheles.</title>
        <authorList>
            <person name="Artemov G.N."/>
            <person name="Peery A.N."/>
            <person name="Jiang X."/>
            <person name="Tu Z."/>
            <person name="Stegniy V.N."/>
            <person name="Sharakhova M.V."/>
            <person name="Sharakhov I.V."/>
        </authorList>
    </citation>
    <scope>NUCLEOTIDE SEQUENCE [LARGE SCALE GENOMIC DNA]</scope>
    <source>
        <strain evidence="7 8">ALBI9_A</strain>
    </source>
</reference>
<evidence type="ECO:0000256" key="5">
    <source>
        <dbReference type="ARBA" id="ARBA00023157"/>
    </source>
</evidence>